<name>A0ABS8Z8K9_9PSEU</name>
<dbReference type="EMBL" id="JAJVCN010000001">
    <property type="protein sequence ID" value="MCE7004216.1"/>
    <property type="molecule type" value="Genomic_DNA"/>
</dbReference>
<evidence type="ECO:0000313" key="2">
    <source>
        <dbReference type="Proteomes" id="UP001521150"/>
    </source>
</evidence>
<proteinExistence type="predicted"/>
<accession>A0ABS8Z8K9</accession>
<keyword evidence="2" id="KW-1185">Reference proteome</keyword>
<sequence>MFDPTGSSGGRLAGMVDYSERSHAGYAAGRKMSPVSLRTWMAAPAVFGPVAWVDVGSGARRMTLVGGQ</sequence>
<gene>
    <name evidence="1" type="ORF">LWC34_15425</name>
</gene>
<reference evidence="1 2" key="1">
    <citation type="submission" date="2021-12" db="EMBL/GenBank/DDBJ databases">
        <title>Genome sequence of Kibdelosporangium philippinense ATCC 49844.</title>
        <authorList>
            <person name="Fedorov E.A."/>
            <person name="Omeragic M."/>
            <person name="Shalygina K.F."/>
            <person name="Maclea K.S."/>
        </authorList>
    </citation>
    <scope>NUCLEOTIDE SEQUENCE [LARGE SCALE GENOMIC DNA]</scope>
    <source>
        <strain evidence="1 2">ATCC 49844</strain>
    </source>
</reference>
<protein>
    <submittedName>
        <fullName evidence="1">Uncharacterized protein</fullName>
    </submittedName>
</protein>
<dbReference type="RefSeq" id="WP_233725747.1">
    <property type="nucleotide sequence ID" value="NZ_JAJVCN010000001.1"/>
</dbReference>
<evidence type="ECO:0000313" key="1">
    <source>
        <dbReference type="EMBL" id="MCE7004216.1"/>
    </source>
</evidence>
<dbReference type="Proteomes" id="UP001521150">
    <property type="component" value="Unassembled WGS sequence"/>
</dbReference>
<comment type="caution">
    <text evidence="1">The sequence shown here is derived from an EMBL/GenBank/DDBJ whole genome shotgun (WGS) entry which is preliminary data.</text>
</comment>
<organism evidence="1 2">
    <name type="scientific">Kibdelosporangium philippinense</name>
    <dbReference type="NCBI Taxonomy" id="211113"/>
    <lineage>
        <taxon>Bacteria</taxon>
        <taxon>Bacillati</taxon>
        <taxon>Actinomycetota</taxon>
        <taxon>Actinomycetes</taxon>
        <taxon>Pseudonocardiales</taxon>
        <taxon>Pseudonocardiaceae</taxon>
        <taxon>Kibdelosporangium</taxon>
    </lineage>
</organism>